<feature type="transmembrane region" description="Helical" evidence="1">
    <location>
        <begin position="12"/>
        <end position="31"/>
    </location>
</feature>
<dbReference type="Proteomes" id="UP000664628">
    <property type="component" value="Unassembled WGS sequence"/>
</dbReference>
<evidence type="ECO:0008006" key="4">
    <source>
        <dbReference type="Google" id="ProtNLM"/>
    </source>
</evidence>
<dbReference type="EMBL" id="JAFMYW010000004">
    <property type="protein sequence ID" value="MBO0949776.1"/>
    <property type="molecule type" value="Genomic_DNA"/>
</dbReference>
<keyword evidence="1" id="KW-0812">Transmembrane</keyword>
<dbReference type="RefSeq" id="WP_207329741.1">
    <property type="nucleotide sequence ID" value="NZ_JAFMYW010000004.1"/>
</dbReference>
<protein>
    <recommendedName>
        <fullName evidence="4">Bacterial Pleckstrin homology domain-containing protein</fullName>
    </recommendedName>
</protein>
<sequence>MSSYKETQRMNYRWLLLLLVISLGGGTWVLVEQIGFGHPIGDKPATNTELLFIALFPASIVIFVLAFSLTTDVTAEGIRLRYFPIWSTSVKWHEVKYVQIINYGFVGYGVRFTAEYGTVYNAKGNVGLLVQKTDGSRLLIGTQRPEELLAAVNQHLNVPA</sequence>
<evidence type="ECO:0000313" key="3">
    <source>
        <dbReference type="Proteomes" id="UP000664628"/>
    </source>
</evidence>
<keyword evidence="1" id="KW-1133">Transmembrane helix</keyword>
<name>A0ABS3JID7_9BACT</name>
<keyword evidence="1" id="KW-0472">Membrane</keyword>
<proteinExistence type="predicted"/>
<gene>
    <name evidence="2" type="ORF">J2I46_14360</name>
</gene>
<reference evidence="2 3" key="1">
    <citation type="submission" date="2021-03" db="EMBL/GenBank/DDBJ databases">
        <title>Fibrella sp. HMF5405 genome sequencing and assembly.</title>
        <authorList>
            <person name="Kang H."/>
            <person name="Kim H."/>
            <person name="Bae S."/>
            <person name="Joh K."/>
        </authorList>
    </citation>
    <scope>NUCLEOTIDE SEQUENCE [LARGE SCALE GENOMIC DNA]</scope>
    <source>
        <strain evidence="2 3">HMF5405</strain>
    </source>
</reference>
<feature type="transmembrane region" description="Helical" evidence="1">
    <location>
        <begin position="51"/>
        <end position="71"/>
    </location>
</feature>
<accession>A0ABS3JID7</accession>
<evidence type="ECO:0000313" key="2">
    <source>
        <dbReference type="EMBL" id="MBO0949776.1"/>
    </source>
</evidence>
<keyword evidence="3" id="KW-1185">Reference proteome</keyword>
<organism evidence="2 3">
    <name type="scientific">Fibrella forsythiae</name>
    <dbReference type="NCBI Taxonomy" id="2817061"/>
    <lineage>
        <taxon>Bacteria</taxon>
        <taxon>Pseudomonadati</taxon>
        <taxon>Bacteroidota</taxon>
        <taxon>Cytophagia</taxon>
        <taxon>Cytophagales</taxon>
        <taxon>Spirosomataceae</taxon>
        <taxon>Fibrella</taxon>
    </lineage>
</organism>
<evidence type="ECO:0000256" key="1">
    <source>
        <dbReference type="SAM" id="Phobius"/>
    </source>
</evidence>
<comment type="caution">
    <text evidence="2">The sequence shown here is derived from an EMBL/GenBank/DDBJ whole genome shotgun (WGS) entry which is preliminary data.</text>
</comment>